<dbReference type="InterPro" id="IPR000073">
    <property type="entry name" value="AB_hydrolase_1"/>
</dbReference>
<keyword evidence="3" id="KW-1185">Reference proteome</keyword>
<evidence type="ECO:0000313" key="3">
    <source>
        <dbReference type="Proteomes" id="UP001595867"/>
    </source>
</evidence>
<dbReference type="Pfam" id="PF12697">
    <property type="entry name" value="Abhydrolase_6"/>
    <property type="match status" value="1"/>
</dbReference>
<organism evidence="2 3">
    <name type="scientific">Actinoplanes subglobosus</name>
    <dbReference type="NCBI Taxonomy" id="1547892"/>
    <lineage>
        <taxon>Bacteria</taxon>
        <taxon>Bacillati</taxon>
        <taxon>Actinomycetota</taxon>
        <taxon>Actinomycetes</taxon>
        <taxon>Micromonosporales</taxon>
        <taxon>Micromonosporaceae</taxon>
        <taxon>Actinoplanes</taxon>
    </lineage>
</organism>
<proteinExistence type="predicted"/>
<name>A0ABV8J5F7_9ACTN</name>
<gene>
    <name evidence="2" type="ORF">ACFO0C_43000</name>
</gene>
<evidence type="ECO:0000259" key="1">
    <source>
        <dbReference type="Pfam" id="PF12697"/>
    </source>
</evidence>
<feature type="domain" description="AB hydrolase-1" evidence="1">
    <location>
        <begin position="7"/>
        <end position="232"/>
    </location>
</feature>
<dbReference type="GO" id="GO:0016787">
    <property type="term" value="F:hydrolase activity"/>
    <property type="evidence" value="ECO:0007669"/>
    <property type="project" value="UniProtKB-KW"/>
</dbReference>
<protein>
    <submittedName>
        <fullName evidence="2">Alpha/beta fold hydrolase</fullName>
    </submittedName>
</protein>
<dbReference type="Proteomes" id="UP001595867">
    <property type="component" value="Unassembled WGS sequence"/>
</dbReference>
<dbReference type="PANTHER" id="PTHR37017:SF11">
    <property type="entry name" value="ESTERASE_LIPASE_THIOESTERASE DOMAIN-CONTAINING PROTEIN"/>
    <property type="match status" value="1"/>
</dbReference>
<dbReference type="InterPro" id="IPR029058">
    <property type="entry name" value="AB_hydrolase_fold"/>
</dbReference>
<comment type="caution">
    <text evidence="2">The sequence shown here is derived from an EMBL/GenBank/DDBJ whole genome shotgun (WGS) entry which is preliminary data.</text>
</comment>
<dbReference type="PANTHER" id="PTHR37017">
    <property type="entry name" value="AB HYDROLASE-1 DOMAIN-CONTAINING PROTEIN-RELATED"/>
    <property type="match status" value="1"/>
</dbReference>
<evidence type="ECO:0000313" key="2">
    <source>
        <dbReference type="EMBL" id="MFC4071747.1"/>
    </source>
</evidence>
<dbReference type="InterPro" id="IPR052897">
    <property type="entry name" value="Sec-Metab_Biosynth_Hydrolase"/>
</dbReference>
<keyword evidence="2" id="KW-0378">Hydrolase</keyword>
<dbReference type="Gene3D" id="3.40.50.1820">
    <property type="entry name" value="alpha/beta hydrolase"/>
    <property type="match status" value="1"/>
</dbReference>
<reference evidence="3" key="1">
    <citation type="journal article" date="2019" name="Int. J. Syst. Evol. Microbiol.">
        <title>The Global Catalogue of Microorganisms (GCM) 10K type strain sequencing project: providing services to taxonomists for standard genome sequencing and annotation.</title>
        <authorList>
            <consortium name="The Broad Institute Genomics Platform"/>
            <consortium name="The Broad Institute Genome Sequencing Center for Infectious Disease"/>
            <person name="Wu L."/>
            <person name="Ma J."/>
        </authorList>
    </citation>
    <scope>NUCLEOTIDE SEQUENCE [LARGE SCALE GENOMIC DNA]</scope>
    <source>
        <strain evidence="3">TBRC 5832</strain>
    </source>
</reference>
<dbReference type="EMBL" id="JBHSBL010000028">
    <property type="protein sequence ID" value="MFC4071747.1"/>
    <property type="molecule type" value="Genomic_DNA"/>
</dbReference>
<dbReference type="SUPFAM" id="SSF53474">
    <property type="entry name" value="alpha/beta-Hydrolases"/>
    <property type="match status" value="1"/>
</dbReference>
<sequence>MSEKPVVVLVHGAFAESAGWNGVVQRLAAAGVTALAVANPLRSLSGDAAYVRDVVASLGRPVILVGHSYGGQVITQAAAGVEAVKALVYVAAFTPDAGESALQLSGKFEGSTLGGAVVPRTLTGGGVELSIEAEKFPQQFAADVDPDTAALMAVTQRPVTEAALTEGLTVDPVEGAPVWRTLPGFFVWGDADRNIPAEAMRWMADRAGGRVQREIPGAGHALPVSQPDAVAETVLAAVAAVS</sequence>
<dbReference type="RefSeq" id="WP_378072617.1">
    <property type="nucleotide sequence ID" value="NZ_JBHSBL010000028.1"/>
</dbReference>
<accession>A0ABV8J5F7</accession>